<dbReference type="InterPro" id="IPR001647">
    <property type="entry name" value="HTH_TetR"/>
</dbReference>
<dbReference type="SUPFAM" id="SSF48498">
    <property type="entry name" value="Tetracyclin repressor-like, C-terminal domain"/>
    <property type="match status" value="1"/>
</dbReference>
<protein>
    <submittedName>
        <fullName evidence="7">TetR family transcriptional regulator</fullName>
    </submittedName>
</protein>
<evidence type="ECO:0000256" key="3">
    <source>
        <dbReference type="ARBA" id="ARBA00023125"/>
    </source>
</evidence>
<feature type="DNA-binding region" description="H-T-H motif" evidence="5">
    <location>
        <begin position="31"/>
        <end position="50"/>
    </location>
</feature>
<dbReference type="PANTHER" id="PTHR30055">
    <property type="entry name" value="HTH-TYPE TRANSCRIPTIONAL REGULATOR RUTR"/>
    <property type="match status" value="1"/>
</dbReference>
<evidence type="ECO:0000313" key="7">
    <source>
        <dbReference type="EMBL" id="TVZ06831.1"/>
    </source>
</evidence>
<dbReference type="OrthoDB" id="9816296at2"/>
<dbReference type="InterPro" id="IPR009057">
    <property type="entry name" value="Homeodomain-like_sf"/>
</dbReference>
<keyword evidence="1" id="KW-0678">Repressor</keyword>
<dbReference type="SUPFAM" id="SSF46689">
    <property type="entry name" value="Homeodomain-like"/>
    <property type="match status" value="1"/>
</dbReference>
<evidence type="ECO:0000256" key="4">
    <source>
        <dbReference type="ARBA" id="ARBA00023163"/>
    </source>
</evidence>
<dbReference type="Proteomes" id="UP000460272">
    <property type="component" value="Unassembled WGS sequence"/>
</dbReference>
<reference evidence="7 8" key="1">
    <citation type="submission" date="2018-11" db="EMBL/GenBank/DDBJ databases">
        <title>Trebonia kvetii gen.nov., sp.nov., a novel acidophilic actinobacterium, and proposal of the new actinobacterial family Treboniaceae fam. nov.</title>
        <authorList>
            <person name="Rapoport D."/>
            <person name="Sagova-Mareckova M."/>
            <person name="Sedlacek I."/>
            <person name="Provaznik J."/>
            <person name="Kralova S."/>
            <person name="Pavlinic D."/>
            <person name="Benes V."/>
            <person name="Kopecky J."/>
        </authorList>
    </citation>
    <scope>NUCLEOTIDE SEQUENCE [LARGE SCALE GENOMIC DNA]</scope>
    <source>
        <strain evidence="7 8">15Tr583</strain>
    </source>
</reference>
<dbReference type="EMBL" id="RPFW01000001">
    <property type="protein sequence ID" value="TVZ06831.1"/>
    <property type="molecule type" value="Genomic_DNA"/>
</dbReference>
<gene>
    <name evidence="7" type="ORF">EAS64_05645</name>
</gene>
<dbReference type="InterPro" id="IPR050109">
    <property type="entry name" value="HTH-type_TetR-like_transc_reg"/>
</dbReference>
<dbReference type="PANTHER" id="PTHR30055:SF226">
    <property type="entry name" value="HTH-TYPE TRANSCRIPTIONAL REGULATOR PKSA"/>
    <property type="match status" value="1"/>
</dbReference>
<proteinExistence type="predicted"/>
<sequence length="198" mass="22154">MPKIVNWDERRDEILSATWRVIARDGIAKATVRAIAREAHCSPGILAHYFDDKADILGSALVLSHRRVAARMETSAAGLTGLAALRVIMLEALPLDDERDLEARIEISFWGRALGNPEMRTVQNAEFDRFARRLRAHLAHAGEQGELRDGLDIDLAAHQLLVLIDGLSAQRVLYADRVTAERQREMLDRLLDSFRPAG</sequence>
<dbReference type="GO" id="GO:0003700">
    <property type="term" value="F:DNA-binding transcription factor activity"/>
    <property type="evidence" value="ECO:0007669"/>
    <property type="project" value="TreeGrafter"/>
</dbReference>
<evidence type="ECO:0000256" key="1">
    <source>
        <dbReference type="ARBA" id="ARBA00022491"/>
    </source>
</evidence>
<dbReference type="InterPro" id="IPR036271">
    <property type="entry name" value="Tet_transcr_reg_TetR-rel_C_sf"/>
</dbReference>
<feature type="domain" description="HTH tetR-type" evidence="6">
    <location>
        <begin position="8"/>
        <end position="68"/>
    </location>
</feature>
<keyword evidence="4" id="KW-0804">Transcription</keyword>
<name>A0A6P2CA84_9ACTN</name>
<dbReference type="Gene3D" id="1.10.357.10">
    <property type="entry name" value="Tetracycline Repressor, domain 2"/>
    <property type="match status" value="1"/>
</dbReference>
<comment type="caution">
    <text evidence="7">The sequence shown here is derived from an EMBL/GenBank/DDBJ whole genome shotgun (WGS) entry which is preliminary data.</text>
</comment>
<dbReference type="Pfam" id="PF00440">
    <property type="entry name" value="TetR_N"/>
    <property type="match status" value="1"/>
</dbReference>
<keyword evidence="8" id="KW-1185">Reference proteome</keyword>
<dbReference type="Pfam" id="PF13977">
    <property type="entry name" value="TetR_C_6"/>
    <property type="match status" value="1"/>
</dbReference>
<evidence type="ECO:0000313" key="8">
    <source>
        <dbReference type="Proteomes" id="UP000460272"/>
    </source>
</evidence>
<dbReference type="RefSeq" id="WP_145851587.1">
    <property type="nucleotide sequence ID" value="NZ_RPFW01000001.1"/>
</dbReference>
<keyword evidence="3 5" id="KW-0238">DNA-binding</keyword>
<dbReference type="PROSITE" id="PS50977">
    <property type="entry name" value="HTH_TETR_2"/>
    <property type="match status" value="1"/>
</dbReference>
<dbReference type="InterPro" id="IPR039538">
    <property type="entry name" value="BetI_C"/>
</dbReference>
<evidence type="ECO:0000259" key="6">
    <source>
        <dbReference type="PROSITE" id="PS50977"/>
    </source>
</evidence>
<dbReference type="GO" id="GO:0000976">
    <property type="term" value="F:transcription cis-regulatory region binding"/>
    <property type="evidence" value="ECO:0007669"/>
    <property type="project" value="TreeGrafter"/>
</dbReference>
<evidence type="ECO:0000256" key="2">
    <source>
        <dbReference type="ARBA" id="ARBA00023015"/>
    </source>
</evidence>
<dbReference type="AlphaFoldDB" id="A0A6P2CA84"/>
<keyword evidence="2" id="KW-0805">Transcription regulation</keyword>
<organism evidence="7 8">
    <name type="scientific">Trebonia kvetii</name>
    <dbReference type="NCBI Taxonomy" id="2480626"/>
    <lineage>
        <taxon>Bacteria</taxon>
        <taxon>Bacillati</taxon>
        <taxon>Actinomycetota</taxon>
        <taxon>Actinomycetes</taxon>
        <taxon>Streptosporangiales</taxon>
        <taxon>Treboniaceae</taxon>
        <taxon>Trebonia</taxon>
    </lineage>
</organism>
<accession>A0A6P2CA84</accession>
<evidence type="ECO:0000256" key="5">
    <source>
        <dbReference type="PROSITE-ProRule" id="PRU00335"/>
    </source>
</evidence>